<accession>A0A7X1F5G0</accession>
<protein>
    <submittedName>
        <fullName evidence="2">Uncharacterized protein</fullName>
    </submittedName>
</protein>
<comment type="caution">
    <text evidence="2">The sequence shown here is derived from an EMBL/GenBank/DDBJ whole genome shotgun (WGS) entry which is preliminary data.</text>
</comment>
<feature type="transmembrane region" description="Helical" evidence="1">
    <location>
        <begin position="33"/>
        <end position="52"/>
    </location>
</feature>
<keyword evidence="1" id="KW-0472">Membrane</keyword>
<name>A0A7X1F5G0_9SPHN</name>
<evidence type="ECO:0000313" key="3">
    <source>
        <dbReference type="Proteomes" id="UP000520156"/>
    </source>
</evidence>
<evidence type="ECO:0000256" key="1">
    <source>
        <dbReference type="SAM" id="Phobius"/>
    </source>
</evidence>
<gene>
    <name evidence="2" type="ORF">H7F49_03450</name>
</gene>
<dbReference type="AlphaFoldDB" id="A0A7X1F5G0"/>
<dbReference type="Proteomes" id="UP000520156">
    <property type="component" value="Unassembled WGS sequence"/>
</dbReference>
<proteinExistence type="predicted"/>
<feature type="transmembrane region" description="Helical" evidence="1">
    <location>
        <begin position="6"/>
        <end position="24"/>
    </location>
</feature>
<keyword evidence="3" id="KW-1185">Reference proteome</keyword>
<organism evidence="2 3">
    <name type="scientific">Novosphingobium aerophilum</name>
    <dbReference type="NCBI Taxonomy" id="2839843"/>
    <lineage>
        <taxon>Bacteria</taxon>
        <taxon>Pseudomonadati</taxon>
        <taxon>Pseudomonadota</taxon>
        <taxon>Alphaproteobacteria</taxon>
        <taxon>Sphingomonadales</taxon>
        <taxon>Sphingomonadaceae</taxon>
        <taxon>Novosphingobium</taxon>
    </lineage>
</organism>
<keyword evidence="1" id="KW-1133">Transmembrane helix</keyword>
<keyword evidence="1" id="KW-0812">Transmembrane</keyword>
<evidence type="ECO:0000313" key="2">
    <source>
        <dbReference type="EMBL" id="MBC2650747.1"/>
    </source>
</evidence>
<sequence>MQDVALSLAMLMVFALPLGALVLWRRGGARKQVVLMLVLAVVMAANVAIWVLPTSGGSAPVSRTPD</sequence>
<dbReference type="RefSeq" id="WP_185682150.1">
    <property type="nucleotide sequence ID" value="NZ_JACLAU010000002.1"/>
</dbReference>
<dbReference type="EMBL" id="JACLAU010000002">
    <property type="protein sequence ID" value="MBC2650747.1"/>
    <property type="molecule type" value="Genomic_DNA"/>
</dbReference>
<reference evidence="2 3" key="1">
    <citation type="submission" date="2020-08" db="EMBL/GenBank/DDBJ databases">
        <title>The genome sequence of Novosphingobium flavum 4Y4.</title>
        <authorList>
            <person name="Liu Y."/>
        </authorList>
    </citation>
    <scope>NUCLEOTIDE SEQUENCE [LARGE SCALE GENOMIC DNA]</scope>
    <source>
        <strain evidence="2 3">4Y4</strain>
    </source>
</reference>